<sequence>MKRLFKGPWLWIVLAVVAVLLSLQFLVSGDGADEIDTSRLEKYIADGQVKDITFIDGDQRIEATLDDDVKREGGRDVVAYYVQGQQDTILAAVDQQVQDGTIEKSNSENPQPGLLSSLLVSLLPFIIILALFIFLMNQVQGGGGRGVMQFGKSKAKLITKDMPKTTFADVAGCDEAIEELGEIKEFLAEPAKFQAVGAKIPKGVLLYGPPGTGKTLLARAVAGEAGVPFYSISGSDFVEMFVGVGASRVRDLFEQAKENAPAIVFIDEIDAVGRHRGAGMGGGHDEREQTLNQLLVEMDGFDVRGGVILIAATNRPDVLDPALLRPGRFDRQIQVDAPDLTGRHKILQVHSRGKPLAEGIDLMSVARRTPGFSGADLANVLNEAALLTARSNDKLITNHALDEAIDRVIAGPQRRTRLMNEHEKLVTAYHEGGHALVAAALPGTDPVHKVTILPRGRALGYTMVLPDEDKYSQTRSEMLDKLAYMLGGRAAEELIFHDPTTGAGNDIEKATSLARAMVTQYGMTERLGAIKLGDSGGEPFLGRDMGHQRNYSEDVAAIVDEETKKFLAAAHQEAFDILEENRDVLDALVLALLERETLDKAEIAAVFEPLRRRPVRPAWTGSPTRNPSAIPPVEIPAAVRQRAAEGAVPLDKGEGGAIITPPGPGGDVHGGAPGAPGTPPRAARPGCAVISPVSHPDPAERPDYDHDRAEAAIRELLFAIGEDPDREGLQQTPARVARAYAELTAGLRQQPEDVLTTTFDIGHDEMVLVRDIELWSMCEHHLVPFTGVAHVGYIPSASGKITGLSKLARLVDVYAKRPQVQERLTTQVADALMRILEPRGCIVVIEAEHLCMTMRGVRKAGARTLTSAVRGQMHDPTTRSEAMALIHSPRR</sequence>
<dbReference type="FunFam" id="3.30.1130.10:FF:000001">
    <property type="entry name" value="GTP cyclohydrolase 1"/>
    <property type="match status" value="1"/>
</dbReference>
<dbReference type="FunFam" id="3.40.50.300:FF:000001">
    <property type="entry name" value="ATP-dependent zinc metalloprotease FtsH"/>
    <property type="match status" value="1"/>
</dbReference>
<proteinExistence type="inferred from homology"/>
<comment type="caution">
    <text evidence="20">Lacks conserved residue(s) required for the propagation of feature annotation.</text>
</comment>
<reference evidence="24" key="1">
    <citation type="submission" date="2023-07" db="EMBL/GenBank/DDBJ databases">
        <title>Functional and genomic diversity of the sorghum phyllosphere microbiome.</title>
        <authorList>
            <person name="Shade A."/>
        </authorList>
    </citation>
    <scope>NUCLEOTIDE SEQUENCE</scope>
    <source>
        <strain evidence="24">SORGH_AS_1067</strain>
    </source>
</reference>
<dbReference type="InterPro" id="IPR000642">
    <property type="entry name" value="Peptidase_M41"/>
</dbReference>
<feature type="region of interest" description="Disordered" evidence="22">
    <location>
        <begin position="661"/>
        <end position="683"/>
    </location>
</feature>
<evidence type="ECO:0000256" key="15">
    <source>
        <dbReference type="ARBA" id="ARBA00022989"/>
    </source>
</evidence>
<keyword evidence="24" id="KW-0132">Cell division</keyword>
<dbReference type="GO" id="GO:0008270">
    <property type="term" value="F:zinc ion binding"/>
    <property type="evidence" value="ECO:0007669"/>
    <property type="project" value="UniProtKB-UniRule"/>
</dbReference>
<dbReference type="SUPFAM" id="SSF55620">
    <property type="entry name" value="Tetrahydrobiopterin biosynthesis enzymes-like"/>
    <property type="match status" value="1"/>
</dbReference>
<comment type="similarity">
    <text evidence="5 20">In the C-terminal section; belongs to the peptidase M41 family.</text>
</comment>
<feature type="binding site" evidence="20">
    <location>
        <begin position="208"/>
        <end position="215"/>
    </location>
    <ligand>
        <name>ATP</name>
        <dbReference type="ChEBI" id="CHEBI:30616"/>
    </ligand>
</feature>
<dbReference type="Gene3D" id="1.10.8.60">
    <property type="match status" value="1"/>
</dbReference>
<dbReference type="GO" id="GO:0051301">
    <property type="term" value="P:cell division"/>
    <property type="evidence" value="ECO:0007669"/>
    <property type="project" value="UniProtKB-KW"/>
</dbReference>
<keyword evidence="24" id="KW-0131">Cell cycle</keyword>
<feature type="transmembrane region" description="Helical" evidence="20">
    <location>
        <begin position="114"/>
        <end position="135"/>
    </location>
</feature>
<name>A0AAJ1U6D0_9ACTN</name>
<keyword evidence="15 20" id="KW-1133">Transmembrane helix</keyword>
<comment type="caution">
    <text evidence="24">The sequence shown here is derived from an EMBL/GenBank/DDBJ whole genome shotgun (WGS) entry which is preliminary data.</text>
</comment>
<evidence type="ECO:0000256" key="9">
    <source>
        <dbReference type="ARBA" id="ARBA00022692"/>
    </source>
</evidence>
<dbReference type="InterPro" id="IPR003593">
    <property type="entry name" value="AAA+_ATPase"/>
</dbReference>
<dbReference type="FunFam" id="1.10.286.10:FF:000001">
    <property type="entry name" value="GTP cyclohydrolase 1"/>
    <property type="match status" value="1"/>
</dbReference>
<keyword evidence="6 20" id="KW-1003">Cell membrane</keyword>
<dbReference type="GO" id="GO:0006730">
    <property type="term" value="P:one-carbon metabolic process"/>
    <property type="evidence" value="ECO:0007669"/>
    <property type="project" value="UniProtKB-UniRule"/>
</dbReference>
<comment type="cofactor">
    <cofactor evidence="20">
        <name>Zn(2+)</name>
        <dbReference type="ChEBI" id="CHEBI:29105"/>
    </cofactor>
    <text evidence="20">Binds 1 zinc ion per subunit.</text>
</comment>
<evidence type="ECO:0000256" key="7">
    <source>
        <dbReference type="ARBA" id="ARBA00022563"/>
    </source>
</evidence>
<dbReference type="NCBIfam" id="NF006825">
    <property type="entry name" value="PRK09347.1-2"/>
    <property type="match status" value="1"/>
</dbReference>
<dbReference type="GO" id="GO:0005525">
    <property type="term" value="F:GTP binding"/>
    <property type="evidence" value="ECO:0007669"/>
    <property type="project" value="UniProtKB-KW"/>
</dbReference>
<keyword evidence="10 20" id="KW-0479">Metal-binding</keyword>
<dbReference type="Pfam" id="PF17862">
    <property type="entry name" value="AAA_lid_3"/>
    <property type="match status" value="1"/>
</dbReference>
<feature type="binding site" evidence="19">
    <location>
        <position position="851"/>
    </location>
    <ligand>
        <name>Zn(2+)</name>
        <dbReference type="ChEBI" id="CHEBI:29105"/>
    </ligand>
</feature>
<comment type="catalytic activity">
    <reaction evidence="1 19">
        <text>GTP + H2O = 7,8-dihydroneopterin 3'-triphosphate + formate + H(+)</text>
        <dbReference type="Rhea" id="RHEA:17473"/>
        <dbReference type="ChEBI" id="CHEBI:15377"/>
        <dbReference type="ChEBI" id="CHEBI:15378"/>
        <dbReference type="ChEBI" id="CHEBI:15740"/>
        <dbReference type="ChEBI" id="CHEBI:37565"/>
        <dbReference type="ChEBI" id="CHEBI:58462"/>
        <dbReference type="EC" id="3.5.4.16"/>
    </reaction>
</comment>
<dbReference type="Gene3D" id="1.20.58.760">
    <property type="entry name" value="Peptidase M41"/>
    <property type="match status" value="1"/>
</dbReference>
<keyword evidence="14 20" id="KW-0067">ATP-binding</keyword>
<evidence type="ECO:0000256" key="22">
    <source>
        <dbReference type="SAM" id="MobiDB-lite"/>
    </source>
</evidence>
<comment type="similarity">
    <text evidence="21">Belongs to the AAA ATPase family.</text>
</comment>
<dbReference type="SMART" id="SM00382">
    <property type="entry name" value="AAA"/>
    <property type="match status" value="1"/>
</dbReference>
<keyword evidence="13 20" id="KW-0862">Zinc</keyword>
<dbReference type="Gene3D" id="3.40.50.300">
    <property type="entry name" value="P-loop containing nucleotide triphosphate hydrolases"/>
    <property type="match status" value="1"/>
</dbReference>
<dbReference type="InterPro" id="IPR005936">
    <property type="entry name" value="FtsH"/>
</dbReference>
<comment type="similarity">
    <text evidence="18 20">In the central section; belongs to the AAA ATPase family.</text>
</comment>
<evidence type="ECO:0000256" key="13">
    <source>
        <dbReference type="ARBA" id="ARBA00022833"/>
    </source>
</evidence>
<dbReference type="GO" id="GO:0016887">
    <property type="term" value="F:ATP hydrolysis activity"/>
    <property type="evidence" value="ECO:0007669"/>
    <property type="project" value="UniProtKB-UniRule"/>
</dbReference>
<dbReference type="PROSITE" id="PS00674">
    <property type="entry name" value="AAA"/>
    <property type="match status" value="1"/>
</dbReference>
<keyword evidence="12 20" id="KW-0378">Hydrolase</keyword>
<keyword evidence="19" id="KW-0342">GTP-binding</keyword>
<comment type="similarity">
    <text evidence="4 19">Belongs to the GTP cyclohydrolase I family.</text>
</comment>
<dbReference type="SUPFAM" id="SSF52540">
    <property type="entry name" value="P-loop containing nucleoside triphosphate hydrolases"/>
    <property type="match status" value="1"/>
</dbReference>
<dbReference type="HAMAP" id="MF_01458">
    <property type="entry name" value="FtsH"/>
    <property type="match status" value="1"/>
</dbReference>
<dbReference type="NCBIfam" id="NF006826">
    <property type="entry name" value="PRK09347.1-3"/>
    <property type="match status" value="1"/>
</dbReference>
<dbReference type="InterPro" id="IPR027417">
    <property type="entry name" value="P-loop_NTPase"/>
</dbReference>
<gene>
    <name evidence="20" type="primary">ftsH</name>
    <name evidence="19" type="synonym">folE</name>
    <name evidence="24" type="ORF">QE405_002625</name>
</gene>
<dbReference type="Pfam" id="PF01434">
    <property type="entry name" value="Peptidase_M41"/>
    <property type="match status" value="1"/>
</dbReference>
<dbReference type="EC" id="3.4.24.-" evidence="20"/>
<evidence type="ECO:0000313" key="24">
    <source>
        <dbReference type="EMBL" id="MDQ1105341.1"/>
    </source>
</evidence>
<evidence type="ECO:0000256" key="10">
    <source>
        <dbReference type="ARBA" id="ARBA00022723"/>
    </source>
</evidence>
<evidence type="ECO:0000256" key="11">
    <source>
        <dbReference type="ARBA" id="ARBA00022741"/>
    </source>
</evidence>
<accession>A0AAJ1U6D0</accession>
<keyword evidence="17 20" id="KW-0472">Membrane</keyword>
<dbReference type="InterPro" id="IPR043134">
    <property type="entry name" value="GTP-CH-I_N"/>
</dbReference>
<feature type="binding site" evidence="20">
    <location>
        <position position="434"/>
    </location>
    <ligand>
        <name>Zn(2+)</name>
        <dbReference type="ChEBI" id="CHEBI:29105"/>
        <note>catalytic</note>
    </ligand>
</feature>
<evidence type="ECO:0000259" key="23">
    <source>
        <dbReference type="SMART" id="SM00382"/>
    </source>
</evidence>
<dbReference type="GO" id="GO:0005886">
    <property type="term" value="C:plasma membrane"/>
    <property type="evidence" value="ECO:0007669"/>
    <property type="project" value="UniProtKB-SubCell"/>
</dbReference>
<evidence type="ECO:0000256" key="21">
    <source>
        <dbReference type="RuleBase" id="RU003651"/>
    </source>
</evidence>
<dbReference type="Proteomes" id="UP001239215">
    <property type="component" value="Unassembled WGS sequence"/>
</dbReference>
<keyword evidence="7 19" id="KW-0554">One-carbon metabolism</keyword>
<dbReference type="Pfam" id="PF06480">
    <property type="entry name" value="FtsH_ext"/>
    <property type="match status" value="1"/>
</dbReference>
<evidence type="ECO:0000256" key="12">
    <source>
        <dbReference type="ARBA" id="ARBA00022801"/>
    </source>
</evidence>
<evidence type="ECO:0000256" key="1">
    <source>
        <dbReference type="ARBA" id="ARBA00001052"/>
    </source>
</evidence>
<keyword evidence="11 20" id="KW-0547">Nucleotide-binding</keyword>
<feature type="compositionally biased region" description="Gly residues" evidence="22">
    <location>
        <begin position="665"/>
        <end position="674"/>
    </location>
</feature>
<dbReference type="GO" id="GO:0046654">
    <property type="term" value="P:tetrahydrofolate biosynthetic process"/>
    <property type="evidence" value="ECO:0007669"/>
    <property type="project" value="UniProtKB-UniRule"/>
</dbReference>
<comment type="function">
    <text evidence="20">Acts as a processive, ATP-dependent zinc metallopeptidase for both cytoplasmic and membrane proteins. Plays a role in the quality control of integral membrane proteins.</text>
</comment>
<dbReference type="InterPro" id="IPR001474">
    <property type="entry name" value="GTP_CycHdrlase_I"/>
</dbReference>
<dbReference type="GO" id="GO:0003934">
    <property type="term" value="F:GTP cyclohydrolase I activity"/>
    <property type="evidence" value="ECO:0007669"/>
    <property type="project" value="UniProtKB-UniRule"/>
</dbReference>
<dbReference type="AlphaFoldDB" id="A0AAJ1U6D0"/>
<evidence type="ECO:0000256" key="3">
    <source>
        <dbReference type="ARBA" id="ARBA00005080"/>
    </source>
</evidence>
<dbReference type="HAMAP" id="MF_00223">
    <property type="entry name" value="FolE"/>
    <property type="match status" value="1"/>
</dbReference>
<dbReference type="NCBIfam" id="TIGR00063">
    <property type="entry name" value="folE"/>
    <property type="match status" value="1"/>
</dbReference>
<evidence type="ECO:0000256" key="5">
    <source>
        <dbReference type="ARBA" id="ARBA00010044"/>
    </source>
</evidence>
<dbReference type="FunFam" id="1.20.58.760:FF:000001">
    <property type="entry name" value="ATP-dependent zinc metalloprotease FtsH"/>
    <property type="match status" value="1"/>
</dbReference>
<dbReference type="GO" id="GO:0005524">
    <property type="term" value="F:ATP binding"/>
    <property type="evidence" value="ECO:0007669"/>
    <property type="project" value="UniProtKB-UniRule"/>
</dbReference>
<dbReference type="GO" id="GO:0004176">
    <property type="term" value="F:ATP-dependent peptidase activity"/>
    <property type="evidence" value="ECO:0007669"/>
    <property type="project" value="InterPro"/>
</dbReference>
<dbReference type="InterPro" id="IPR018234">
    <property type="entry name" value="GTP_CycHdrlase_I_CS"/>
</dbReference>
<feature type="binding site" evidence="20">
    <location>
        <position position="430"/>
    </location>
    <ligand>
        <name>Zn(2+)</name>
        <dbReference type="ChEBI" id="CHEBI:29105"/>
        <note>catalytic</note>
    </ligand>
</feature>
<dbReference type="Pfam" id="PF01227">
    <property type="entry name" value="GTP_cyclohydroI"/>
    <property type="match status" value="1"/>
</dbReference>
<dbReference type="PANTHER" id="PTHR23076">
    <property type="entry name" value="METALLOPROTEASE M41 FTSH"/>
    <property type="match status" value="1"/>
</dbReference>
<evidence type="ECO:0000256" key="19">
    <source>
        <dbReference type="HAMAP-Rule" id="MF_00223"/>
    </source>
</evidence>
<dbReference type="CDD" id="cd19501">
    <property type="entry name" value="RecA-like_FtsH"/>
    <property type="match status" value="1"/>
</dbReference>
<dbReference type="FunFam" id="1.10.8.60:FF:000001">
    <property type="entry name" value="ATP-dependent zinc metalloprotease FtsH"/>
    <property type="match status" value="1"/>
</dbReference>
<comment type="pathway">
    <text evidence="3 19">Cofactor biosynthesis; 7,8-dihydroneopterin triphosphate biosynthesis; 7,8-dihydroneopterin triphosphate from GTP: step 1/1.</text>
</comment>
<feature type="binding site" evidence="19">
    <location>
        <position position="781"/>
    </location>
    <ligand>
        <name>Zn(2+)</name>
        <dbReference type="ChEBI" id="CHEBI:29105"/>
    </ligand>
</feature>
<dbReference type="SUPFAM" id="SSF140990">
    <property type="entry name" value="FtsH protease domain-like"/>
    <property type="match status" value="1"/>
</dbReference>
<protein>
    <recommendedName>
        <fullName evidence="19 20">Multifunctional fusion protein</fullName>
    </recommendedName>
    <domain>
        <recommendedName>
            <fullName evidence="19">GTP cyclohydrolase 1</fullName>
            <ecNumber evidence="19">3.5.4.16</ecNumber>
        </recommendedName>
        <alternativeName>
            <fullName evidence="19">GTP cyclohydrolase I</fullName>
            <shortName evidence="19">GTP-CH-I</shortName>
        </alternativeName>
    </domain>
    <domain>
        <recommendedName>
            <fullName evidence="20">ATP-dependent zinc metalloprotease FtsH</fullName>
            <ecNumber evidence="20">3.4.24.-</ecNumber>
        </recommendedName>
    </domain>
</protein>
<evidence type="ECO:0000256" key="14">
    <source>
        <dbReference type="ARBA" id="ARBA00022840"/>
    </source>
</evidence>
<dbReference type="InterPro" id="IPR020602">
    <property type="entry name" value="GTP_CycHdrlase_I_dom"/>
</dbReference>
<dbReference type="InterPro" id="IPR043133">
    <property type="entry name" value="GTP-CH-I_C/QueF"/>
</dbReference>
<dbReference type="InterPro" id="IPR041569">
    <property type="entry name" value="AAA_lid_3"/>
</dbReference>
<dbReference type="EMBL" id="JAUTAN010000001">
    <property type="protein sequence ID" value="MDQ1105341.1"/>
    <property type="molecule type" value="Genomic_DNA"/>
</dbReference>
<feature type="binding site" evidence="19">
    <location>
        <position position="778"/>
    </location>
    <ligand>
        <name>Zn(2+)</name>
        <dbReference type="ChEBI" id="CHEBI:29105"/>
    </ligand>
</feature>
<dbReference type="EC" id="3.5.4.16" evidence="19"/>
<keyword evidence="9 20" id="KW-0812">Transmembrane</keyword>
<comment type="subunit">
    <text evidence="19">Homopolymer.</text>
</comment>
<feature type="domain" description="AAA+ ATPase" evidence="23">
    <location>
        <begin position="200"/>
        <end position="339"/>
    </location>
</feature>
<evidence type="ECO:0000256" key="17">
    <source>
        <dbReference type="ARBA" id="ARBA00023136"/>
    </source>
</evidence>
<dbReference type="PROSITE" id="PS00859">
    <property type="entry name" value="GTP_CYCLOHYDROL_1_1"/>
    <property type="match status" value="1"/>
</dbReference>
<keyword evidence="8 20" id="KW-0645">Protease</keyword>
<dbReference type="Pfam" id="PF00004">
    <property type="entry name" value="AAA"/>
    <property type="match status" value="1"/>
</dbReference>
<feature type="active site" evidence="20">
    <location>
        <position position="431"/>
    </location>
</feature>
<evidence type="ECO:0000256" key="8">
    <source>
        <dbReference type="ARBA" id="ARBA00022670"/>
    </source>
</evidence>
<dbReference type="Gene3D" id="1.10.286.10">
    <property type="match status" value="1"/>
</dbReference>
<evidence type="ECO:0000256" key="6">
    <source>
        <dbReference type="ARBA" id="ARBA00022475"/>
    </source>
</evidence>
<comment type="subcellular location">
    <subcellularLocation>
        <location evidence="20">Cell membrane</location>
        <topology evidence="20">Multi-pass membrane protein</topology>
        <orientation evidence="20">Cytoplasmic side</orientation>
    </subcellularLocation>
    <subcellularLocation>
        <location evidence="2">Membrane</location>
    </subcellularLocation>
</comment>
<dbReference type="InterPro" id="IPR003959">
    <property type="entry name" value="ATPase_AAA_core"/>
</dbReference>
<evidence type="ECO:0000256" key="20">
    <source>
        <dbReference type="HAMAP-Rule" id="MF_01458"/>
    </source>
</evidence>
<evidence type="ECO:0000313" key="25">
    <source>
        <dbReference type="Proteomes" id="UP001239215"/>
    </source>
</evidence>
<dbReference type="NCBIfam" id="TIGR01241">
    <property type="entry name" value="FtsH_fam"/>
    <property type="match status" value="1"/>
</dbReference>
<evidence type="ECO:0000256" key="16">
    <source>
        <dbReference type="ARBA" id="ARBA00023049"/>
    </source>
</evidence>
<evidence type="ECO:0000256" key="2">
    <source>
        <dbReference type="ARBA" id="ARBA00004370"/>
    </source>
</evidence>
<dbReference type="PANTHER" id="PTHR23076:SF97">
    <property type="entry name" value="ATP-DEPENDENT ZINC METALLOPROTEASE YME1L1"/>
    <property type="match status" value="1"/>
</dbReference>
<dbReference type="GO" id="GO:0030163">
    <property type="term" value="P:protein catabolic process"/>
    <property type="evidence" value="ECO:0007669"/>
    <property type="project" value="UniProtKB-UniRule"/>
</dbReference>
<comment type="subunit">
    <text evidence="20">Homohexamer.</text>
</comment>
<dbReference type="GO" id="GO:0004222">
    <property type="term" value="F:metalloendopeptidase activity"/>
    <property type="evidence" value="ECO:0007669"/>
    <property type="project" value="InterPro"/>
</dbReference>
<dbReference type="GO" id="GO:0006508">
    <property type="term" value="P:proteolysis"/>
    <property type="evidence" value="ECO:0007669"/>
    <property type="project" value="UniProtKB-KW"/>
</dbReference>
<feature type="binding site" evidence="20">
    <location>
        <position position="506"/>
    </location>
    <ligand>
        <name>Zn(2+)</name>
        <dbReference type="ChEBI" id="CHEBI:29105"/>
        <note>catalytic</note>
    </ligand>
</feature>
<dbReference type="InterPro" id="IPR011546">
    <property type="entry name" value="Pept_M41_FtsH_extracell"/>
</dbReference>
<keyword evidence="16 20" id="KW-0482">Metalloprotease</keyword>
<dbReference type="InterPro" id="IPR037219">
    <property type="entry name" value="Peptidase_M41-like"/>
</dbReference>
<organism evidence="24 25">
    <name type="scientific">Nocardioides zeae</name>
    <dbReference type="NCBI Taxonomy" id="1457234"/>
    <lineage>
        <taxon>Bacteria</taxon>
        <taxon>Bacillati</taxon>
        <taxon>Actinomycetota</taxon>
        <taxon>Actinomycetes</taxon>
        <taxon>Propionibacteriales</taxon>
        <taxon>Nocardioidaceae</taxon>
        <taxon>Nocardioides</taxon>
    </lineage>
</organism>
<evidence type="ECO:0000256" key="4">
    <source>
        <dbReference type="ARBA" id="ARBA00008085"/>
    </source>
</evidence>
<dbReference type="InterPro" id="IPR003960">
    <property type="entry name" value="ATPase_AAA_CS"/>
</dbReference>
<dbReference type="Gene3D" id="3.30.1130.10">
    <property type="match status" value="1"/>
</dbReference>
<dbReference type="PROSITE" id="PS00860">
    <property type="entry name" value="GTP_CYCLOHYDROL_1_2"/>
    <property type="match status" value="1"/>
</dbReference>
<evidence type="ECO:0000256" key="18">
    <source>
        <dbReference type="ARBA" id="ARBA00061570"/>
    </source>
</evidence>